<reference evidence="3" key="1">
    <citation type="journal article" date="2014" name="Int. J. Syst. Evol. Microbiol.">
        <title>Complete genome sequence of Corynebacterium casei LMG S-19264T (=DSM 44701T), isolated from a smear-ripened cheese.</title>
        <authorList>
            <consortium name="US DOE Joint Genome Institute (JGI-PGF)"/>
            <person name="Walter F."/>
            <person name="Albersmeier A."/>
            <person name="Kalinowski J."/>
            <person name="Ruckert C."/>
        </authorList>
    </citation>
    <scope>NUCLEOTIDE SEQUENCE</scope>
    <source>
        <strain evidence="3">JCM 4815</strain>
    </source>
</reference>
<keyword evidence="1" id="KW-1133">Transmembrane helix</keyword>
<keyword evidence="4" id="KW-1185">Reference proteome</keyword>
<feature type="transmembrane region" description="Helical" evidence="1">
    <location>
        <begin position="429"/>
        <end position="455"/>
    </location>
</feature>
<dbReference type="Proteomes" id="UP000622166">
    <property type="component" value="Unassembled WGS sequence"/>
</dbReference>
<dbReference type="SUPFAM" id="SSF52540">
    <property type="entry name" value="P-loop containing nucleoside triphosphate hydrolases"/>
    <property type="match status" value="1"/>
</dbReference>
<gene>
    <name evidence="3" type="ORF">GCM10010365_01960</name>
</gene>
<name>A0A918UCL6_9ACTN</name>
<comment type="caution">
    <text evidence="3">The sequence shown here is derived from an EMBL/GenBank/DDBJ whole genome shotgun (WGS) entry which is preliminary data.</text>
</comment>
<proteinExistence type="predicted"/>
<organism evidence="3 4">
    <name type="scientific">Streptomyces poonensis</name>
    <dbReference type="NCBI Taxonomy" id="68255"/>
    <lineage>
        <taxon>Bacteria</taxon>
        <taxon>Bacillati</taxon>
        <taxon>Actinomycetota</taxon>
        <taxon>Actinomycetes</taxon>
        <taxon>Kitasatosporales</taxon>
        <taxon>Streptomycetaceae</taxon>
        <taxon>Streptomyces</taxon>
    </lineage>
</organism>
<feature type="domain" description="NACHT" evidence="2">
    <location>
        <begin position="150"/>
        <end position="273"/>
    </location>
</feature>
<evidence type="ECO:0000259" key="2">
    <source>
        <dbReference type="PROSITE" id="PS50837"/>
    </source>
</evidence>
<keyword evidence="1" id="KW-0812">Transmembrane</keyword>
<dbReference type="RefSeq" id="WP_189854296.1">
    <property type="nucleotide sequence ID" value="NZ_BMVW01000001.1"/>
</dbReference>
<protein>
    <recommendedName>
        <fullName evidence="2">NACHT domain-containing protein</fullName>
    </recommendedName>
</protein>
<feature type="transmembrane region" description="Helical" evidence="1">
    <location>
        <begin position="489"/>
        <end position="513"/>
    </location>
</feature>
<evidence type="ECO:0000256" key="1">
    <source>
        <dbReference type="SAM" id="Phobius"/>
    </source>
</evidence>
<dbReference type="InterPro" id="IPR027417">
    <property type="entry name" value="P-loop_NTPase"/>
</dbReference>
<keyword evidence="1" id="KW-0472">Membrane</keyword>
<reference evidence="3" key="2">
    <citation type="submission" date="2020-09" db="EMBL/GenBank/DDBJ databases">
        <authorList>
            <person name="Sun Q."/>
            <person name="Ohkuma M."/>
        </authorList>
    </citation>
    <scope>NUCLEOTIDE SEQUENCE</scope>
    <source>
        <strain evidence="3">JCM 4815</strain>
    </source>
</reference>
<feature type="transmembrane region" description="Helical" evidence="1">
    <location>
        <begin position="604"/>
        <end position="631"/>
    </location>
</feature>
<dbReference type="PROSITE" id="PS50837">
    <property type="entry name" value="NACHT"/>
    <property type="match status" value="1"/>
</dbReference>
<dbReference type="Pfam" id="PF05729">
    <property type="entry name" value="NACHT"/>
    <property type="match status" value="1"/>
</dbReference>
<dbReference type="InterPro" id="IPR007111">
    <property type="entry name" value="NACHT_NTPase"/>
</dbReference>
<feature type="transmembrane region" description="Helical" evidence="1">
    <location>
        <begin position="566"/>
        <end position="592"/>
    </location>
</feature>
<dbReference type="Gene3D" id="3.40.50.300">
    <property type="entry name" value="P-loop containing nucleotide triphosphate hydrolases"/>
    <property type="match status" value="1"/>
</dbReference>
<evidence type="ECO:0000313" key="3">
    <source>
        <dbReference type="EMBL" id="GGY87591.1"/>
    </source>
</evidence>
<accession>A0A918UCL6</accession>
<feature type="transmembrane region" description="Helical" evidence="1">
    <location>
        <begin position="12"/>
        <end position="32"/>
    </location>
</feature>
<feature type="transmembrane region" description="Helical" evidence="1">
    <location>
        <begin position="519"/>
        <end position="545"/>
    </location>
</feature>
<dbReference type="EMBL" id="BMVW01000001">
    <property type="protein sequence ID" value="GGY87591.1"/>
    <property type="molecule type" value="Genomic_DNA"/>
</dbReference>
<dbReference type="AlphaFoldDB" id="A0A918UCL6"/>
<sequence length="685" mass="74090">MGPRRAAQVRWTVAGAATAVLLAVAVRVWWVYSLSGLKDVLAVTGSLVALLTPLFTWAVYRRHPEPPTSPAPDEQLREDLLTRYLSEESDRRLQDPRPLRVRWTNTARPVADHAEVVRRDSSAAEDLDLSGSLTDAADDAAHVFARIPSQRLVVLGGPGAGKTVFAVRLARRLLEQWQPGHAVPVLAPLHTWNPRAYAYREWLAELLSRDHPYLRARADRTSTLAQRMTDTRRVMPVLDGLDELAPSLRTAAIAQLNRSLADNEPLVVTSRADEYEAALAGRPLTGAAVIELQHLSVSETCAYLRLAVRPGRDGIWRDVVTRLAEEPHGRLASALSTPLMVSLARTAYGETGADPAELLDERRFATREQIEQHLLDAFLPTAYGPDPPPAVLPRLRFLARHLTALHTQELAWWELYRAVPRWALRCENAAVAALTTFLSLGFVFGPVLGLTGLLVTGISATMAKPPPPPVFVRVRSGTRRTPVHRRFRTGVLSFGAGPAVVVGALVLAGVWAVEGFGTGLLHAAATGGALALAGGLTGLAALWAWDAPAVATEQPGPVDVLRNDRAHALGGALLAGLVYGLLMATTMGLLAARSGDVQAALRTALAVLAATCLLAGAIALTGSAWAQFLLVRVWLAMRRRLPLDLLSFLEDARAHGVLRQVGGVYRFRHALLQQRLSEEPTGTGR</sequence>
<evidence type="ECO:0000313" key="4">
    <source>
        <dbReference type="Proteomes" id="UP000622166"/>
    </source>
</evidence>